<sequence>MFSVWDKSEDCIVSLPYGAMEEEHTRLAAPRPANHSLAAGKLPVAQTRYPPRIVDSSPILARHATVLRSHGIWSDYSPTTNRAGRRRWSACFLGDLPFAPPLHSVATPYLPHFTLIESQDLDVKSAQTYLKTKRRVGGPGQLAYRLSEPGSIPGMVDHGFSLGGIVLDDTADGRVFSGISRFPLTHMFLVSSLMISLSKLGHGDWFCTASEIGLPLLQSMMQRETELYGRHLLGLHKSLPPLRIDKTFTC</sequence>
<dbReference type="Proteomes" id="UP001159363">
    <property type="component" value="Chromosome 2"/>
</dbReference>
<gene>
    <name evidence="1" type="ORF">PR048_006159</name>
</gene>
<dbReference type="EMBL" id="JARBHB010000002">
    <property type="protein sequence ID" value="KAJ8893560.1"/>
    <property type="molecule type" value="Genomic_DNA"/>
</dbReference>
<name>A0ABQ9IBE7_9NEOP</name>
<organism evidence="1 2">
    <name type="scientific">Dryococelus australis</name>
    <dbReference type="NCBI Taxonomy" id="614101"/>
    <lineage>
        <taxon>Eukaryota</taxon>
        <taxon>Metazoa</taxon>
        <taxon>Ecdysozoa</taxon>
        <taxon>Arthropoda</taxon>
        <taxon>Hexapoda</taxon>
        <taxon>Insecta</taxon>
        <taxon>Pterygota</taxon>
        <taxon>Neoptera</taxon>
        <taxon>Polyneoptera</taxon>
        <taxon>Phasmatodea</taxon>
        <taxon>Verophasmatodea</taxon>
        <taxon>Anareolatae</taxon>
        <taxon>Phasmatidae</taxon>
        <taxon>Eurycanthinae</taxon>
        <taxon>Dryococelus</taxon>
    </lineage>
</organism>
<keyword evidence="2" id="KW-1185">Reference proteome</keyword>
<proteinExistence type="predicted"/>
<reference evidence="1 2" key="1">
    <citation type="submission" date="2023-02" db="EMBL/GenBank/DDBJ databases">
        <title>LHISI_Scaffold_Assembly.</title>
        <authorList>
            <person name="Stuart O.P."/>
            <person name="Cleave R."/>
            <person name="Magrath M.J.L."/>
            <person name="Mikheyev A.S."/>
        </authorList>
    </citation>
    <scope>NUCLEOTIDE SEQUENCE [LARGE SCALE GENOMIC DNA]</scope>
    <source>
        <strain evidence="1">Daus_M_001</strain>
        <tissue evidence="1">Leg muscle</tissue>
    </source>
</reference>
<evidence type="ECO:0000313" key="2">
    <source>
        <dbReference type="Proteomes" id="UP001159363"/>
    </source>
</evidence>
<protein>
    <submittedName>
        <fullName evidence="1">Uncharacterized protein</fullName>
    </submittedName>
</protein>
<comment type="caution">
    <text evidence="1">The sequence shown here is derived from an EMBL/GenBank/DDBJ whole genome shotgun (WGS) entry which is preliminary data.</text>
</comment>
<evidence type="ECO:0000313" key="1">
    <source>
        <dbReference type="EMBL" id="KAJ8893560.1"/>
    </source>
</evidence>
<accession>A0ABQ9IBE7</accession>